<accession>A0ABU0YM64</accession>
<dbReference type="Pfam" id="PF01638">
    <property type="entry name" value="HxlR"/>
    <property type="match status" value="1"/>
</dbReference>
<evidence type="ECO:0000256" key="2">
    <source>
        <dbReference type="ARBA" id="ARBA00023125"/>
    </source>
</evidence>
<dbReference type="InterPro" id="IPR036390">
    <property type="entry name" value="WH_DNA-bd_sf"/>
</dbReference>
<dbReference type="EMBL" id="JAUYVI010000004">
    <property type="protein sequence ID" value="MDQ7248792.1"/>
    <property type="molecule type" value="Genomic_DNA"/>
</dbReference>
<evidence type="ECO:0000259" key="4">
    <source>
        <dbReference type="PROSITE" id="PS51118"/>
    </source>
</evidence>
<dbReference type="PROSITE" id="PS51118">
    <property type="entry name" value="HTH_HXLR"/>
    <property type="match status" value="1"/>
</dbReference>
<dbReference type="Gene3D" id="1.10.10.10">
    <property type="entry name" value="Winged helix-like DNA-binding domain superfamily/Winged helix DNA-binding domain"/>
    <property type="match status" value="1"/>
</dbReference>
<organism evidence="5 6">
    <name type="scientific">Dongia sedimenti</name>
    <dbReference type="NCBI Taxonomy" id="3064282"/>
    <lineage>
        <taxon>Bacteria</taxon>
        <taxon>Pseudomonadati</taxon>
        <taxon>Pseudomonadota</taxon>
        <taxon>Alphaproteobacteria</taxon>
        <taxon>Rhodospirillales</taxon>
        <taxon>Dongiaceae</taxon>
        <taxon>Dongia</taxon>
    </lineage>
</organism>
<name>A0ABU0YM64_9PROT</name>
<feature type="domain" description="HTH hxlR-type" evidence="4">
    <location>
        <begin position="11"/>
        <end position="108"/>
    </location>
</feature>
<protein>
    <submittedName>
        <fullName evidence="5">Helix-turn-helix domain-containing protein</fullName>
    </submittedName>
</protein>
<dbReference type="PANTHER" id="PTHR33204">
    <property type="entry name" value="TRANSCRIPTIONAL REGULATOR, MARR FAMILY"/>
    <property type="match status" value="1"/>
</dbReference>
<keyword evidence="1" id="KW-0805">Transcription regulation</keyword>
<comment type="caution">
    <text evidence="5">The sequence shown here is derived from an EMBL/GenBank/DDBJ whole genome shotgun (WGS) entry which is preliminary data.</text>
</comment>
<evidence type="ECO:0000313" key="5">
    <source>
        <dbReference type="EMBL" id="MDQ7248792.1"/>
    </source>
</evidence>
<proteinExistence type="predicted"/>
<dbReference type="Proteomes" id="UP001230156">
    <property type="component" value="Unassembled WGS sequence"/>
</dbReference>
<dbReference type="InterPro" id="IPR002577">
    <property type="entry name" value="HTH_HxlR"/>
</dbReference>
<keyword evidence="6" id="KW-1185">Reference proteome</keyword>
<dbReference type="SUPFAM" id="SSF46785">
    <property type="entry name" value="Winged helix' DNA-binding domain"/>
    <property type="match status" value="1"/>
</dbReference>
<keyword evidence="3" id="KW-0804">Transcription</keyword>
<evidence type="ECO:0000256" key="1">
    <source>
        <dbReference type="ARBA" id="ARBA00023015"/>
    </source>
</evidence>
<dbReference type="RefSeq" id="WP_379956274.1">
    <property type="nucleotide sequence ID" value="NZ_JAUYVI010000004.1"/>
</dbReference>
<gene>
    <name evidence="5" type="ORF">Q8A70_13995</name>
</gene>
<evidence type="ECO:0000313" key="6">
    <source>
        <dbReference type="Proteomes" id="UP001230156"/>
    </source>
</evidence>
<sequence length="164" mass="18414">MRWDEIDDSLCSLARTLGVIGDRWTLLVLREAFLGTRRYDEFQRNLGAAPHIVAARLKKLVAHKVLEKRRYQDRPPRHEYRLTERGHELYPALIALIGWGEKWLKSAQGPATIRTHKGCNHRLHAVTTCAACGEAVTARDVKAVLTPRFAAERARRAAAGNAGA</sequence>
<evidence type="ECO:0000256" key="3">
    <source>
        <dbReference type="ARBA" id="ARBA00023163"/>
    </source>
</evidence>
<dbReference type="PANTHER" id="PTHR33204:SF36">
    <property type="entry name" value="TRANSCRIPTIONAL REGULATORY PROTEIN"/>
    <property type="match status" value="1"/>
</dbReference>
<keyword evidence="2" id="KW-0238">DNA-binding</keyword>
<dbReference type="InterPro" id="IPR036388">
    <property type="entry name" value="WH-like_DNA-bd_sf"/>
</dbReference>
<reference evidence="6" key="1">
    <citation type="submission" date="2023-08" db="EMBL/GenBank/DDBJ databases">
        <title>Rhodospirillaceae gen. nov., a novel taxon isolated from the Yangtze River Yuezi River estuary sludge.</title>
        <authorList>
            <person name="Ruan L."/>
        </authorList>
    </citation>
    <scope>NUCLEOTIDE SEQUENCE [LARGE SCALE GENOMIC DNA]</scope>
    <source>
        <strain evidence="6">R-7</strain>
    </source>
</reference>